<dbReference type="EMBL" id="MWUR01000005">
    <property type="protein sequence ID" value="PCF51272.1"/>
    <property type="molecule type" value="Genomic_DNA"/>
</dbReference>
<name>A0AAX0QUF6_9STAP</name>
<keyword evidence="5" id="KW-1185">Reference proteome</keyword>
<evidence type="ECO:0000313" key="5">
    <source>
        <dbReference type="Proteomes" id="UP000266198"/>
    </source>
</evidence>
<evidence type="ECO:0000313" key="2">
    <source>
        <dbReference type="EMBL" id="PCF51272.1"/>
    </source>
</evidence>
<accession>A0AAX0QUF6</accession>
<sequence length="62" mass="7044">MRRSAKNIKQEMEKSSGCITLSHFLFQFENCQEPCKTPEGSAGPENPIRLPSNVHYNQAEFS</sequence>
<comment type="caution">
    <text evidence="2">The sequence shown here is derived from an EMBL/GenBank/DDBJ whole genome shotgun (WGS) entry which is preliminary data.</text>
</comment>
<evidence type="ECO:0000256" key="1">
    <source>
        <dbReference type="SAM" id="MobiDB-lite"/>
    </source>
</evidence>
<protein>
    <submittedName>
        <fullName evidence="2">Uncharacterized protein</fullName>
    </submittedName>
</protein>
<reference evidence="2 4" key="1">
    <citation type="journal article" date="2017" name="PLoS ONE">
        <title>Development of a real-time PCR for detection of Staphylococcus pseudintermedius using a novel automated comparison of whole-genome sequences.</title>
        <authorList>
            <person name="Verstappen K.M."/>
            <person name="Huijbregts L."/>
            <person name="Spaninks M."/>
            <person name="Wagenaar J.A."/>
            <person name="Fluit A.C."/>
            <person name="Duim B."/>
        </authorList>
    </citation>
    <scope>NUCLEOTIDE SEQUENCE [LARGE SCALE GENOMIC DNA]</scope>
    <source>
        <strain evidence="2 4">15S02591-1</strain>
    </source>
</reference>
<gene>
    <name evidence="2" type="ORF">B5C07_04345</name>
    <name evidence="3" type="ORF">CDL68_08225</name>
</gene>
<dbReference type="AlphaFoldDB" id="A0AAX0QUF6"/>
<evidence type="ECO:0000313" key="4">
    <source>
        <dbReference type="Proteomes" id="UP000217473"/>
    </source>
</evidence>
<evidence type="ECO:0000313" key="3">
    <source>
        <dbReference type="EMBL" id="RIZ52662.1"/>
    </source>
</evidence>
<feature type="region of interest" description="Disordered" evidence="1">
    <location>
        <begin position="36"/>
        <end position="62"/>
    </location>
</feature>
<dbReference type="EMBL" id="NIPK01000016">
    <property type="protein sequence ID" value="RIZ52662.1"/>
    <property type="molecule type" value="Genomic_DNA"/>
</dbReference>
<proteinExistence type="predicted"/>
<dbReference type="Proteomes" id="UP000217473">
    <property type="component" value="Unassembled WGS sequence"/>
</dbReference>
<organism evidence="2 4">
    <name type="scientific">Staphylococcus delphini</name>
    <dbReference type="NCBI Taxonomy" id="53344"/>
    <lineage>
        <taxon>Bacteria</taxon>
        <taxon>Bacillati</taxon>
        <taxon>Bacillota</taxon>
        <taxon>Bacilli</taxon>
        <taxon>Bacillales</taxon>
        <taxon>Staphylococcaceae</taxon>
        <taxon>Staphylococcus</taxon>
        <taxon>Staphylococcus intermedius group</taxon>
    </lineage>
</organism>
<reference evidence="3 5" key="2">
    <citation type="submission" date="2017-06" db="EMBL/GenBank/DDBJ databases">
        <title>Identification of a new gene, sdsY, involved in staphylococcal internalization in non-professional phagocytic cells (NPPCs).</title>
        <authorList>
            <person name="Maali Y."/>
            <person name="Martins-Simoes P."/>
            <person name="Trouillet-Assant S."/>
            <person name="Laurent F."/>
            <person name="Diot A."/>
            <person name="Verhoeven P."/>
            <person name="Bouvard D."/>
            <person name="Vandenesch F."/>
            <person name="Bes M."/>
        </authorList>
    </citation>
    <scope>NUCLEOTIDE SEQUENCE [LARGE SCALE GENOMIC DNA]</scope>
    <source>
        <strain evidence="3 5">Heidy</strain>
    </source>
</reference>
<dbReference type="Proteomes" id="UP000266198">
    <property type="component" value="Unassembled WGS sequence"/>
</dbReference>